<comment type="similarity">
    <text evidence="2">Belongs to the choline/ethanolamine kinase family.</text>
</comment>
<dbReference type="GO" id="GO:0005737">
    <property type="term" value="C:cytoplasm"/>
    <property type="evidence" value="ECO:0007669"/>
    <property type="project" value="TreeGrafter"/>
</dbReference>
<evidence type="ECO:0000256" key="3">
    <source>
        <dbReference type="ARBA" id="ARBA00038874"/>
    </source>
</evidence>
<keyword evidence="6" id="KW-1185">Reference proteome</keyword>
<dbReference type="PANTHER" id="PTHR22603">
    <property type="entry name" value="CHOLINE/ETHANOALAMINE KINASE"/>
    <property type="match status" value="1"/>
</dbReference>
<dbReference type="GO" id="GO:0006646">
    <property type="term" value="P:phosphatidylethanolamine biosynthetic process"/>
    <property type="evidence" value="ECO:0007669"/>
    <property type="project" value="TreeGrafter"/>
</dbReference>
<dbReference type="Gene3D" id="3.90.1200.10">
    <property type="match status" value="1"/>
</dbReference>
<gene>
    <name evidence="5" type="primary">EKI1</name>
    <name evidence="5" type="ORF">AWJ20_796</name>
</gene>
<dbReference type="SUPFAM" id="SSF56112">
    <property type="entry name" value="Protein kinase-like (PK-like)"/>
    <property type="match status" value="1"/>
</dbReference>
<comment type="pathway">
    <text evidence="1">Phospholipid metabolism; phosphatidylethanolamine biosynthesis; phosphatidylethanolamine from ethanolamine: step 1/3.</text>
</comment>
<dbReference type="PANTHER" id="PTHR22603:SF66">
    <property type="entry name" value="ETHANOLAMINE KINASE"/>
    <property type="match status" value="1"/>
</dbReference>
<feature type="compositionally biased region" description="Polar residues" evidence="4">
    <location>
        <begin position="16"/>
        <end position="46"/>
    </location>
</feature>
<accession>A0A167D6F4</accession>
<dbReference type="Proteomes" id="UP000189580">
    <property type="component" value="Chromosome a"/>
</dbReference>
<protein>
    <recommendedName>
        <fullName evidence="3">ethanolamine kinase</fullName>
        <ecNumber evidence="3">2.7.1.82</ecNumber>
    </recommendedName>
</protein>
<feature type="region of interest" description="Disordered" evidence="4">
    <location>
        <begin position="1"/>
        <end position="46"/>
    </location>
</feature>
<dbReference type="RefSeq" id="XP_018735017.1">
    <property type="nucleotide sequence ID" value="XM_018882760.1"/>
</dbReference>
<keyword evidence="5" id="KW-0418">Kinase</keyword>
<reference evidence="5 6" key="1">
    <citation type="submission" date="2016-02" db="EMBL/GenBank/DDBJ databases">
        <title>Complete genome sequence and transcriptome regulation of the pentose utilising yeast Sugiyamaella lignohabitans.</title>
        <authorList>
            <person name="Bellasio M."/>
            <person name="Peymann A."/>
            <person name="Valli M."/>
            <person name="Sipitzky M."/>
            <person name="Graf A."/>
            <person name="Sauer M."/>
            <person name="Marx H."/>
            <person name="Mattanovich D."/>
        </authorList>
    </citation>
    <scope>NUCLEOTIDE SEQUENCE [LARGE SCALE GENOMIC DNA]</scope>
    <source>
        <strain evidence="5 6">CBS 10342</strain>
    </source>
</reference>
<dbReference type="InterPro" id="IPR011009">
    <property type="entry name" value="Kinase-like_dom_sf"/>
</dbReference>
<organism evidence="5 6">
    <name type="scientific">Sugiyamaella lignohabitans</name>
    <dbReference type="NCBI Taxonomy" id="796027"/>
    <lineage>
        <taxon>Eukaryota</taxon>
        <taxon>Fungi</taxon>
        <taxon>Dikarya</taxon>
        <taxon>Ascomycota</taxon>
        <taxon>Saccharomycotina</taxon>
        <taxon>Dipodascomycetes</taxon>
        <taxon>Dipodascales</taxon>
        <taxon>Trichomonascaceae</taxon>
        <taxon>Sugiyamaella</taxon>
    </lineage>
</organism>
<dbReference type="GeneID" id="30037867"/>
<dbReference type="CDD" id="cd05157">
    <property type="entry name" value="ETNK_euk"/>
    <property type="match status" value="1"/>
</dbReference>
<dbReference type="AlphaFoldDB" id="A0A167D6F4"/>
<dbReference type="OrthoDB" id="10267235at2759"/>
<name>A0A167D6F4_9ASCO</name>
<dbReference type="Pfam" id="PF01633">
    <property type="entry name" value="Choline_kinase"/>
    <property type="match status" value="1"/>
</dbReference>
<evidence type="ECO:0000256" key="1">
    <source>
        <dbReference type="ARBA" id="ARBA00037883"/>
    </source>
</evidence>
<evidence type="ECO:0000313" key="5">
    <source>
        <dbReference type="EMBL" id="ANB12540.1"/>
    </source>
</evidence>
<evidence type="ECO:0000313" key="6">
    <source>
        <dbReference type="Proteomes" id="UP000189580"/>
    </source>
</evidence>
<dbReference type="EC" id="2.7.1.82" evidence="3"/>
<dbReference type="EMBL" id="CP014501">
    <property type="protein sequence ID" value="ANB12540.1"/>
    <property type="molecule type" value="Genomic_DNA"/>
</dbReference>
<evidence type="ECO:0000256" key="4">
    <source>
        <dbReference type="SAM" id="MobiDB-lite"/>
    </source>
</evidence>
<keyword evidence="5" id="KW-0808">Transferase</keyword>
<dbReference type="KEGG" id="slb:AWJ20_796"/>
<sequence length="458" mass="51580">MNKLEPVILESRRSKGSSTSNDETSSAKDSQNDTSPTLSTLSHDQPLQSYSVDTSYDPLYAMEYTLTLNQAEAAAASDPYSTVKELVLKVFSRNTTSPPQHKYTLDISELKGGITNVLLHGVYRTAGVTSPIERQFLVRAYGNGTSAIIDRDREFATHLSLYSLGLAPPLYSRFANGLIYGFIPAKSCHYTDLSDPEIIRGVSNKLAEWHVKLDRDIIQTQIIDTKRKFSSQPGRTPKFATDIWDVLSQWIETMPTGVVNVDKADLKRELVWIKETIGNVSPEVVSHCDLLSGNILVPEQWEKSDYQTISSADVSELVSSKAPYSPSQLVTFIDYEYAMPAPRGFDLANHFMEWQGFECKTELIPEPSKSNPVLRYWAFHYLSALSHFSGSSASAHVTDADIDSLIQELVSWWGMPGFYWGIWSAIQSSISDIDFDYKNYATLRLNEYYAWKKTYEKN</sequence>
<proteinExistence type="inferred from homology"/>
<evidence type="ECO:0000256" key="2">
    <source>
        <dbReference type="ARBA" id="ARBA00038211"/>
    </source>
</evidence>
<dbReference type="GO" id="GO:0004305">
    <property type="term" value="F:ethanolamine kinase activity"/>
    <property type="evidence" value="ECO:0007669"/>
    <property type="project" value="UniProtKB-EC"/>
</dbReference>